<evidence type="ECO:0000313" key="2">
    <source>
        <dbReference type="Proteomes" id="UP000326881"/>
    </source>
</evidence>
<dbReference type="CDD" id="cd19166">
    <property type="entry name" value="HemeO-bac"/>
    <property type="match status" value="1"/>
</dbReference>
<protein>
    <submittedName>
        <fullName evidence="1">Biliverdin-producing heme oxygenase</fullName>
    </submittedName>
</protein>
<dbReference type="EMBL" id="CP043498">
    <property type="protein sequence ID" value="QFY60944.1"/>
    <property type="molecule type" value="Genomic_DNA"/>
</dbReference>
<dbReference type="Gene3D" id="1.20.910.10">
    <property type="entry name" value="Heme oxygenase-like"/>
    <property type="match status" value="1"/>
</dbReference>
<gene>
    <name evidence="1" type="ORF">FZ934_11300</name>
</gene>
<organism evidence="1 2">
    <name type="scientific">Rhizobium grahamii</name>
    <dbReference type="NCBI Taxonomy" id="1120045"/>
    <lineage>
        <taxon>Bacteria</taxon>
        <taxon>Pseudomonadati</taxon>
        <taxon>Pseudomonadota</taxon>
        <taxon>Alphaproteobacteria</taxon>
        <taxon>Hyphomicrobiales</taxon>
        <taxon>Rhizobiaceae</taxon>
        <taxon>Rhizobium/Agrobacterium group</taxon>
        <taxon>Rhizobium</taxon>
    </lineage>
</organism>
<dbReference type="RefSeq" id="WP_153271133.1">
    <property type="nucleotide sequence ID" value="NZ_CP043498.1"/>
</dbReference>
<dbReference type="OrthoDB" id="9149607at2"/>
<dbReference type="InterPro" id="IPR016084">
    <property type="entry name" value="Haem_Oase-like_multi-hlx"/>
</dbReference>
<name>A0A5Q0C971_9HYPH</name>
<keyword evidence="2" id="KW-1185">Reference proteome</keyword>
<dbReference type="Proteomes" id="UP000326881">
    <property type="component" value="Chromosome"/>
</dbReference>
<evidence type="ECO:0000313" key="1">
    <source>
        <dbReference type="EMBL" id="QFY60944.1"/>
    </source>
</evidence>
<proteinExistence type="predicted"/>
<accession>A0A5Q0C971</accession>
<dbReference type="SUPFAM" id="SSF48613">
    <property type="entry name" value="Heme oxygenase-like"/>
    <property type="match status" value="1"/>
</dbReference>
<dbReference type="AlphaFoldDB" id="A0A5Q0C971"/>
<reference evidence="1 2" key="1">
    <citation type="submission" date="2019-08" db="EMBL/GenBank/DDBJ databases">
        <title>Prosopis cineraria nodule microbiome.</title>
        <authorList>
            <person name="Ali R."/>
            <person name="Chaluvadi S.R."/>
            <person name="Wang X."/>
        </authorList>
    </citation>
    <scope>NUCLEOTIDE SEQUENCE [LARGE SCALE GENOMIC DNA]</scope>
    <source>
        <strain evidence="1 2">BG7</strain>
    </source>
</reference>
<dbReference type="KEGG" id="rgr:FZ934_11300"/>
<sequence>MSLRSALRAQTSDCHAEVDTIFGRFDLSDPPQYSLFLSAHARIVPVVEMALEHAGIIELLPDWPERRRRELLTADLADLGVKPPPLLEGFIVQQEAELWGAAYVLEGSKLGGAMLAKSVTAGLPARYLTPNGPRGSIKVFMDRLDEAAIADPETAISAARDVFALFRRAAEIELELVVS</sequence>